<dbReference type="Proteomes" id="UP000326799">
    <property type="component" value="Unassembled WGS sequence"/>
</dbReference>
<reference evidence="4 5" key="1">
    <citation type="submission" date="2019-04" db="EMBL/GenBank/DDBJ databases">
        <title>Fungal friends and foes A comparative genomics study of 23 Aspergillus species from section Flavi.</title>
        <authorList>
            <consortium name="DOE Joint Genome Institute"/>
            <person name="Kjaerbolling I."/>
            <person name="Vesth T.C."/>
            <person name="Frisvad J.C."/>
            <person name="Nybo J.L."/>
            <person name="Theobald S."/>
            <person name="Kildgaard S."/>
            <person name="Petersen T.I."/>
            <person name="Kuo A."/>
            <person name="Sato A."/>
            <person name="Lyhne E.K."/>
            <person name="Kogle M.E."/>
            <person name="Wiebenga A."/>
            <person name="Kun R.S."/>
            <person name="Lubbers R.J."/>
            <person name="Makela M.R."/>
            <person name="Barry K."/>
            <person name="Chovatia M."/>
            <person name="Clum A."/>
            <person name="Daum C."/>
            <person name="Haridas S."/>
            <person name="He G."/>
            <person name="LaButti K."/>
            <person name="Lipzen A."/>
            <person name="Mondo S."/>
            <person name="Pangilinan J."/>
            <person name="Riley R."/>
            <person name="Salamov A."/>
            <person name="Simmons B.A."/>
            <person name="Magnuson J.K."/>
            <person name="Henrissat B."/>
            <person name="Mortensen U.H."/>
            <person name="Larsen T.O."/>
            <person name="De vries R.P."/>
            <person name="Grigoriev I.V."/>
            <person name="Machida M."/>
            <person name="Baker S.E."/>
            <person name="Andersen M.R."/>
        </authorList>
    </citation>
    <scope>NUCLEOTIDE SEQUENCE [LARGE SCALE GENOMIC DNA]</scope>
    <source>
        <strain evidence="4 5">CBS 126849</strain>
    </source>
</reference>
<evidence type="ECO:0000256" key="1">
    <source>
        <dbReference type="ARBA" id="ARBA00022806"/>
    </source>
</evidence>
<gene>
    <name evidence="4" type="ORF">BDV33DRAFT_101678</name>
</gene>
<proteinExistence type="predicted"/>
<evidence type="ECO:0000256" key="2">
    <source>
        <dbReference type="SAM" id="MobiDB-lite"/>
    </source>
</evidence>
<keyword evidence="1" id="KW-0378">Hydrolase</keyword>
<feature type="compositionally biased region" description="Basic and acidic residues" evidence="2">
    <location>
        <begin position="52"/>
        <end position="61"/>
    </location>
</feature>
<dbReference type="SUPFAM" id="SSF52540">
    <property type="entry name" value="P-loop containing nucleoside triphosphate hydrolases"/>
    <property type="match status" value="1"/>
</dbReference>
<dbReference type="GO" id="GO:0005524">
    <property type="term" value="F:ATP binding"/>
    <property type="evidence" value="ECO:0007669"/>
    <property type="project" value="InterPro"/>
</dbReference>
<dbReference type="GO" id="GO:0003677">
    <property type="term" value="F:DNA binding"/>
    <property type="evidence" value="ECO:0007669"/>
    <property type="project" value="InterPro"/>
</dbReference>
<keyword evidence="1" id="KW-0547">Nucleotide-binding</keyword>
<feature type="domain" description="Helicase/UvrB N-terminal" evidence="3">
    <location>
        <begin position="5"/>
        <end position="48"/>
    </location>
</feature>
<name>A0A5N6E7X0_9EURO</name>
<dbReference type="AlphaFoldDB" id="A0A5N6E7X0"/>
<dbReference type="GO" id="GO:0016787">
    <property type="term" value="F:hydrolase activity"/>
    <property type="evidence" value="ECO:0007669"/>
    <property type="project" value="InterPro"/>
</dbReference>
<dbReference type="Gene3D" id="3.40.50.300">
    <property type="entry name" value="P-loop containing nucleotide triphosphate hydrolases"/>
    <property type="match status" value="1"/>
</dbReference>
<dbReference type="GO" id="GO:0004386">
    <property type="term" value="F:helicase activity"/>
    <property type="evidence" value="ECO:0007669"/>
    <property type="project" value="UniProtKB-KW"/>
</dbReference>
<accession>A0A5N6E7X0</accession>
<feature type="region of interest" description="Disordered" evidence="2">
    <location>
        <begin position="47"/>
        <end position="70"/>
    </location>
</feature>
<keyword evidence="5" id="KW-1185">Reference proteome</keyword>
<evidence type="ECO:0000313" key="4">
    <source>
        <dbReference type="EMBL" id="KAB8212863.1"/>
    </source>
</evidence>
<evidence type="ECO:0000313" key="5">
    <source>
        <dbReference type="Proteomes" id="UP000326799"/>
    </source>
</evidence>
<keyword evidence="1" id="KW-0347">Helicase</keyword>
<organism evidence="4 5">
    <name type="scientific">Aspergillus novoparasiticus</name>
    <dbReference type="NCBI Taxonomy" id="986946"/>
    <lineage>
        <taxon>Eukaryota</taxon>
        <taxon>Fungi</taxon>
        <taxon>Dikarya</taxon>
        <taxon>Ascomycota</taxon>
        <taxon>Pezizomycotina</taxon>
        <taxon>Eurotiomycetes</taxon>
        <taxon>Eurotiomycetidae</taxon>
        <taxon>Eurotiales</taxon>
        <taxon>Aspergillaceae</taxon>
        <taxon>Aspergillus</taxon>
        <taxon>Aspergillus subgen. Circumdati</taxon>
    </lineage>
</organism>
<keyword evidence="1" id="KW-0067">ATP-binding</keyword>
<protein>
    <recommendedName>
        <fullName evidence="3">Helicase/UvrB N-terminal domain-containing protein</fullName>
    </recommendedName>
</protein>
<dbReference type="InterPro" id="IPR027417">
    <property type="entry name" value="P-loop_NTPase"/>
</dbReference>
<sequence>MDGFRPRSYQQDMLEMSLRENIIVVMDTGSGKTHIYASLRLNAISSGGNNQENKESMHENNGRAAALCLR</sequence>
<dbReference type="EMBL" id="ML733819">
    <property type="protein sequence ID" value="KAB8212863.1"/>
    <property type="molecule type" value="Genomic_DNA"/>
</dbReference>
<dbReference type="InterPro" id="IPR006935">
    <property type="entry name" value="Helicase/UvrB_N"/>
</dbReference>
<dbReference type="Pfam" id="PF04851">
    <property type="entry name" value="ResIII"/>
    <property type="match status" value="1"/>
</dbReference>
<evidence type="ECO:0000259" key="3">
    <source>
        <dbReference type="Pfam" id="PF04851"/>
    </source>
</evidence>